<dbReference type="RefSeq" id="WP_005358864.1">
    <property type="nucleotide sequence ID" value="NZ_DS264265.1"/>
</dbReference>
<organism evidence="2 3">
    <name type="scientific">Eubacterium ventriosum ATCC 27560</name>
    <dbReference type="NCBI Taxonomy" id="411463"/>
    <lineage>
        <taxon>Bacteria</taxon>
        <taxon>Bacillati</taxon>
        <taxon>Bacillota</taxon>
        <taxon>Clostridia</taxon>
        <taxon>Eubacteriales</taxon>
        <taxon>Eubacteriaceae</taxon>
        <taxon>Eubacterium</taxon>
    </lineage>
</organism>
<evidence type="ECO:0000313" key="2">
    <source>
        <dbReference type="EMBL" id="EDM50667.1"/>
    </source>
</evidence>
<protein>
    <submittedName>
        <fullName evidence="2">Uncharacterized protein</fullName>
    </submittedName>
</protein>
<keyword evidence="1" id="KW-0812">Transmembrane</keyword>
<reference evidence="2 3" key="1">
    <citation type="submission" date="2007-03" db="EMBL/GenBank/DDBJ databases">
        <authorList>
            <person name="Fulton L."/>
            <person name="Clifton S."/>
            <person name="Fulton B."/>
            <person name="Xu J."/>
            <person name="Minx P."/>
            <person name="Pepin K.H."/>
            <person name="Johnson M."/>
            <person name="Thiruvilangam P."/>
            <person name="Bhonagiri V."/>
            <person name="Nash W.E."/>
            <person name="Mardis E.R."/>
            <person name="Wilson R.K."/>
        </authorList>
    </citation>
    <scope>NUCLEOTIDE SEQUENCE [LARGE SCALE GENOMIC DNA]</scope>
    <source>
        <strain evidence="2 3">ATCC 27560</strain>
    </source>
</reference>
<reference evidence="2 3" key="2">
    <citation type="submission" date="2007-04" db="EMBL/GenBank/DDBJ databases">
        <title>Draft genome sequence of Eubacterium ventriosum (ATCC 27560).</title>
        <authorList>
            <person name="Sudarsanam P."/>
            <person name="Ley R."/>
            <person name="Guruge J."/>
            <person name="Turnbaugh P.J."/>
            <person name="Mahowald M."/>
            <person name="Liep D."/>
            <person name="Gordon J."/>
        </authorList>
    </citation>
    <scope>NUCLEOTIDE SEQUENCE [LARGE SCALE GENOMIC DNA]</scope>
    <source>
        <strain evidence="2 3">ATCC 27560</strain>
    </source>
</reference>
<dbReference type="STRING" id="411463.EUBVEN_01985"/>
<sequence length="42" mass="5161">MKITLKKILIFPIYLCYYVITEWILALGTKDPWDKMRKWAEK</sequence>
<evidence type="ECO:0000256" key="1">
    <source>
        <dbReference type="SAM" id="Phobius"/>
    </source>
</evidence>
<keyword evidence="1" id="KW-0472">Membrane</keyword>
<dbReference type="AlphaFoldDB" id="A5Z8E4"/>
<gene>
    <name evidence="2" type="ORF">EUBVEN_01985</name>
</gene>
<comment type="caution">
    <text evidence="2">The sequence shown here is derived from an EMBL/GenBank/DDBJ whole genome shotgun (WGS) entry which is preliminary data.</text>
</comment>
<dbReference type="HOGENOM" id="CLU_3251744_0_0_9"/>
<evidence type="ECO:0000313" key="3">
    <source>
        <dbReference type="Proteomes" id="UP000006000"/>
    </source>
</evidence>
<proteinExistence type="predicted"/>
<accession>A5Z8E4</accession>
<dbReference type="EMBL" id="AAVL02000036">
    <property type="protein sequence ID" value="EDM50667.1"/>
    <property type="molecule type" value="Genomic_DNA"/>
</dbReference>
<dbReference type="Proteomes" id="UP000006000">
    <property type="component" value="Unassembled WGS sequence"/>
</dbReference>
<keyword evidence="1" id="KW-1133">Transmembrane helix</keyword>
<feature type="transmembrane region" description="Helical" evidence="1">
    <location>
        <begin position="9"/>
        <end position="29"/>
    </location>
</feature>
<name>A5Z8E4_9FIRM</name>